<reference evidence="1 2" key="1">
    <citation type="journal article" date="2024" name="Nat. Commun.">
        <title>Phylogenomics reveals the evolutionary origins of lichenization in chlorophyte algae.</title>
        <authorList>
            <person name="Puginier C."/>
            <person name="Libourel C."/>
            <person name="Otte J."/>
            <person name="Skaloud P."/>
            <person name="Haon M."/>
            <person name="Grisel S."/>
            <person name="Petersen M."/>
            <person name="Berrin J.G."/>
            <person name="Delaux P.M."/>
            <person name="Dal Grande F."/>
            <person name="Keller J."/>
        </authorList>
    </citation>
    <scope>NUCLEOTIDE SEQUENCE [LARGE SCALE GENOMIC DNA]</scope>
    <source>
        <strain evidence="1 2">SAG 2145</strain>
    </source>
</reference>
<name>A0AAW1RIY9_9CHLO</name>
<dbReference type="AlphaFoldDB" id="A0AAW1RIY9"/>
<dbReference type="EMBL" id="JALJOS010000010">
    <property type="protein sequence ID" value="KAK9833603.1"/>
    <property type="molecule type" value="Genomic_DNA"/>
</dbReference>
<evidence type="ECO:0000313" key="2">
    <source>
        <dbReference type="Proteomes" id="UP001438707"/>
    </source>
</evidence>
<keyword evidence="2" id="KW-1185">Reference proteome</keyword>
<organism evidence="1 2">
    <name type="scientific">Apatococcus lobatus</name>
    <dbReference type="NCBI Taxonomy" id="904363"/>
    <lineage>
        <taxon>Eukaryota</taxon>
        <taxon>Viridiplantae</taxon>
        <taxon>Chlorophyta</taxon>
        <taxon>core chlorophytes</taxon>
        <taxon>Trebouxiophyceae</taxon>
        <taxon>Chlorellales</taxon>
        <taxon>Chlorellaceae</taxon>
        <taxon>Apatococcus</taxon>
    </lineage>
</organism>
<comment type="caution">
    <text evidence="1">The sequence shown here is derived from an EMBL/GenBank/DDBJ whole genome shotgun (WGS) entry which is preliminary data.</text>
</comment>
<protein>
    <submittedName>
        <fullName evidence="1">Uncharacterized protein</fullName>
    </submittedName>
</protein>
<proteinExistence type="predicted"/>
<dbReference type="Proteomes" id="UP001438707">
    <property type="component" value="Unassembled WGS sequence"/>
</dbReference>
<accession>A0AAW1RIY9</accession>
<sequence length="128" mass="14880">MREICSALNVPPSQHIEAVIDHVIMQHTCQEILEKKEALRIAFGLRYQESRQAPQNNIGVKRGLETLNAMLASWGHTEIQKDRKRKLVSHQGRRMDHTPYKVVVLGRPESEEHQKNRLCLENLDVRPR</sequence>
<gene>
    <name evidence="1" type="ORF">WJX74_000328</name>
</gene>
<evidence type="ECO:0000313" key="1">
    <source>
        <dbReference type="EMBL" id="KAK9833603.1"/>
    </source>
</evidence>